<proteinExistence type="predicted"/>
<dbReference type="EMBL" id="UYSL01020402">
    <property type="protein sequence ID" value="VDL74447.1"/>
    <property type="molecule type" value="Genomic_DNA"/>
</dbReference>
<evidence type="ECO:0000313" key="3">
    <source>
        <dbReference type="Proteomes" id="UP000271162"/>
    </source>
</evidence>
<reference evidence="4" key="1">
    <citation type="submission" date="2017-02" db="UniProtKB">
        <authorList>
            <consortium name="WormBaseParasite"/>
        </authorList>
    </citation>
    <scope>IDENTIFICATION</scope>
</reference>
<sequence length="102" mass="11499">MNFVYLLLLVPVVLSAPVDDYVVQFRAVLTSYMSDTQTKNVLMDFMALILKNQSSQIATMSDMTVAMMKRSNQKEWTCTCTYLSQVFTGMKASMDANCKKTA</sequence>
<feature type="signal peptide" evidence="1">
    <location>
        <begin position="1"/>
        <end position="15"/>
    </location>
</feature>
<keyword evidence="3" id="KW-1185">Reference proteome</keyword>
<organism evidence="4">
    <name type="scientific">Nippostrongylus brasiliensis</name>
    <name type="common">Rat hookworm</name>
    <dbReference type="NCBI Taxonomy" id="27835"/>
    <lineage>
        <taxon>Eukaryota</taxon>
        <taxon>Metazoa</taxon>
        <taxon>Ecdysozoa</taxon>
        <taxon>Nematoda</taxon>
        <taxon>Chromadorea</taxon>
        <taxon>Rhabditida</taxon>
        <taxon>Rhabditina</taxon>
        <taxon>Rhabditomorpha</taxon>
        <taxon>Strongyloidea</taxon>
        <taxon>Heligmosomidae</taxon>
        <taxon>Nippostrongylus</taxon>
    </lineage>
</organism>
<dbReference type="Proteomes" id="UP000271162">
    <property type="component" value="Unassembled WGS sequence"/>
</dbReference>
<reference evidence="2 3" key="2">
    <citation type="submission" date="2018-11" db="EMBL/GenBank/DDBJ databases">
        <authorList>
            <consortium name="Pathogen Informatics"/>
        </authorList>
    </citation>
    <scope>NUCLEOTIDE SEQUENCE [LARGE SCALE GENOMIC DNA]</scope>
</reference>
<dbReference type="WBParaSite" id="NBR_0001085701-mRNA-1">
    <property type="protein sequence ID" value="NBR_0001085701-mRNA-1"/>
    <property type="gene ID" value="NBR_0001085701"/>
</dbReference>
<accession>A0A0N4Y4M4</accession>
<evidence type="ECO:0000313" key="4">
    <source>
        <dbReference type="WBParaSite" id="NBR_0001085701-mRNA-1"/>
    </source>
</evidence>
<name>A0A0N4Y4M4_NIPBR</name>
<gene>
    <name evidence="2" type="ORF">NBR_LOCUS10858</name>
</gene>
<protein>
    <submittedName>
        <fullName evidence="4">Secreted protein</fullName>
    </submittedName>
</protein>
<evidence type="ECO:0000313" key="2">
    <source>
        <dbReference type="EMBL" id="VDL74447.1"/>
    </source>
</evidence>
<feature type="chain" id="PRO_5043125169" evidence="1">
    <location>
        <begin position="16"/>
        <end position="102"/>
    </location>
</feature>
<evidence type="ECO:0000256" key="1">
    <source>
        <dbReference type="SAM" id="SignalP"/>
    </source>
</evidence>
<keyword evidence="1" id="KW-0732">Signal</keyword>
<dbReference type="AlphaFoldDB" id="A0A0N4Y4M4"/>